<evidence type="ECO:0000313" key="1">
    <source>
        <dbReference type="EMBL" id="KAL3889802.1"/>
    </source>
</evidence>
<reference evidence="1 2" key="1">
    <citation type="submission" date="2024-11" db="EMBL/GenBank/DDBJ databases">
        <title>Chromosome-level genome assembly of the freshwater bivalve Anodonta woodiana.</title>
        <authorList>
            <person name="Chen X."/>
        </authorList>
    </citation>
    <scope>NUCLEOTIDE SEQUENCE [LARGE SCALE GENOMIC DNA]</scope>
    <source>
        <strain evidence="1">MN2024</strain>
        <tissue evidence="1">Gills</tissue>
    </source>
</reference>
<sequence>MDKIYIYFSIYLESKTLSAMDMSMYSIYLATGVISYECEKQRRNVILLFHCKGKNKDIHYTAVENLNEHTHAPDTARSVETEETVHQILCREIQYLSEEASVKVVHIQHLRRQVQRKRQLPEVYNKRPNGENFLLIDSGVGDTNIIVFFNTDKTSF</sequence>
<gene>
    <name evidence="1" type="ORF">ACJMK2_002130</name>
</gene>
<dbReference type="AlphaFoldDB" id="A0ABD3XUB4"/>
<comment type="caution">
    <text evidence="1">The sequence shown here is derived from an EMBL/GenBank/DDBJ whole genome shotgun (WGS) entry which is preliminary data.</text>
</comment>
<proteinExistence type="predicted"/>
<accession>A0ABD3XUB4</accession>
<name>A0ABD3XUB4_SINWO</name>
<evidence type="ECO:0008006" key="3">
    <source>
        <dbReference type="Google" id="ProtNLM"/>
    </source>
</evidence>
<evidence type="ECO:0000313" key="2">
    <source>
        <dbReference type="Proteomes" id="UP001634394"/>
    </source>
</evidence>
<dbReference type="EMBL" id="JBJQND010000001">
    <property type="protein sequence ID" value="KAL3889802.1"/>
    <property type="molecule type" value="Genomic_DNA"/>
</dbReference>
<keyword evidence="2" id="KW-1185">Reference proteome</keyword>
<protein>
    <recommendedName>
        <fullName evidence="3">FLYWCH-type domain-containing protein</fullName>
    </recommendedName>
</protein>
<organism evidence="1 2">
    <name type="scientific">Sinanodonta woodiana</name>
    <name type="common">Chinese pond mussel</name>
    <name type="synonym">Anodonta woodiana</name>
    <dbReference type="NCBI Taxonomy" id="1069815"/>
    <lineage>
        <taxon>Eukaryota</taxon>
        <taxon>Metazoa</taxon>
        <taxon>Spiralia</taxon>
        <taxon>Lophotrochozoa</taxon>
        <taxon>Mollusca</taxon>
        <taxon>Bivalvia</taxon>
        <taxon>Autobranchia</taxon>
        <taxon>Heteroconchia</taxon>
        <taxon>Palaeoheterodonta</taxon>
        <taxon>Unionida</taxon>
        <taxon>Unionoidea</taxon>
        <taxon>Unionidae</taxon>
        <taxon>Unioninae</taxon>
        <taxon>Sinanodonta</taxon>
    </lineage>
</organism>
<dbReference type="Proteomes" id="UP001634394">
    <property type="component" value="Unassembled WGS sequence"/>
</dbReference>